<sequence length="214" mass="24458">MKVLIIEDDRLLNESLQVYLRSQGMTVDAVVDETEFELFLASNTYDAIVLDLMMPRIRGEDIIARVRKKGINTPVLVLTAKNAITDKERCFELGADDYITKPFEIRELLVRLKSLSRKVHLQQVIKIGDVTVDLTAESLYRNGREIRVSKTAWTLLALLIRHRGQVVSNETIMGYVWGNKATGDEVLRTYIKMLRKALPEDTLVTFKGRGYKLT</sequence>
<evidence type="ECO:0000256" key="6">
    <source>
        <dbReference type="PROSITE-ProRule" id="PRU00169"/>
    </source>
</evidence>
<dbReference type="InterPro" id="IPR036388">
    <property type="entry name" value="WH-like_DNA-bd_sf"/>
</dbReference>
<dbReference type="InterPro" id="IPR011006">
    <property type="entry name" value="CheY-like_superfamily"/>
</dbReference>
<organism evidence="10 11">
    <name type="scientific">Candidatus Magnetobacterium bavaricum</name>
    <dbReference type="NCBI Taxonomy" id="29290"/>
    <lineage>
        <taxon>Bacteria</taxon>
        <taxon>Pseudomonadati</taxon>
        <taxon>Nitrospirota</taxon>
        <taxon>Thermodesulfovibrionia</taxon>
        <taxon>Thermodesulfovibrionales</taxon>
        <taxon>Candidatus Magnetobacteriaceae</taxon>
        <taxon>Candidatus Magnetobacterium</taxon>
    </lineage>
</organism>
<dbReference type="GO" id="GO:0006355">
    <property type="term" value="P:regulation of DNA-templated transcription"/>
    <property type="evidence" value="ECO:0007669"/>
    <property type="project" value="InterPro"/>
</dbReference>
<feature type="modified residue" description="4-aspartylphosphate" evidence="6">
    <location>
        <position position="51"/>
    </location>
</feature>
<keyword evidence="5" id="KW-0804">Transcription</keyword>
<name>A0A0F3GRP8_9BACT</name>
<keyword evidence="1 6" id="KW-0597">Phosphoprotein</keyword>
<evidence type="ECO:0000256" key="7">
    <source>
        <dbReference type="PROSITE-ProRule" id="PRU01091"/>
    </source>
</evidence>
<evidence type="ECO:0000256" key="4">
    <source>
        <dbReference type="ARBA" id="ARBA00023125"/>
    </source>
</evidence>
<dbReference type="AlphaFoldDB" id="A0A0F3GRP8"/>
<dbReference type="Gene3D" id="1.10.10.10">
    <property type="entry name" value="Winged helix-like DNA-binding domain superfamily/Winged helix DNA-binding domain"/>
    <property type="match status" value="1"/>
</dbReference>
<evidence type="ECO:0000259" key="9">
    <source>
        <dbReference type="PROSITE" id="PS51755"/>
    </source>
</evidence>
<dbReference type="SMART" id="SM00448">
    <property type="entry name" value="REC"/>
    <property type="match status" value="1"/>
</dbReference>
<dbReference type="EMBL" id="LACI01001931">
    <property type="protein sequence ID" value="KJU83373.1"/>
    <property type="molecule type" value="Genomic_DNA"/>
</dbReference>
<evidence type="ECO:0000256" key="2">
    <source>
        <dbReference type="ARBA" id="ARBA00023012"/>
    </source>
</evidence>
<dbReference type="PANTHER" id="PTHR48111">
    <property type="entry name" value="REGULATOR OF RPOS"/>
    <property type="match status" value="1"/>
</dbReference>
<dbReference type="GO" id="GO:0005829">
    <property type="term" value="C:cytosol"/>
    <property type="evidence" value="ECO:0007669"/>
    <property type="project" value="TreeGrafter"/>
</dbReference>
<evidence type="ECO:0000256" key="3">
    <source>
        <dbReference type="ARBA" id="ARBA00023015"/>
    </source>
</evidence>
<evidence type="ECO:0000256" key="1">
    <source>
        <dbReference type="ARBA" id="ARBA00022553"/>
    </source>
</evidence>
<keyword evidence="11" id="KW-1185">Reference proteome</keyword>
<dbReference type="PROSITE" id="PS51755">
    <property type="entry name" value="OMPR_PHOB"/>
    <property type="match status" value="1"/>
</dbReference>
<keyword evidence="2" id="KW-0902">Two-component regulatory system</keyword>
<dbReference type="Gene3D" id="3.40.50.2300">
    <property type="match status" value="1"/>
</dbReference>
<feature type="DNA-binding region" description="OmpR/PhoB-type" evidence="7">
    <location>
        <begin position="122"/>
        <end position="214"/>
    </location>
</feature>
<dbReference type="Gene3D" id="6.10.250.690">
    <property type="match status" value="1"/>
</dbReference>
<dbReference type="GO" id="GO:0000156">
    <property type="term" value="F:phosphorelay response regulator activity"/>
    <property type="evidence" value="ECO:0007669"/>
    <property type="project" value="TreeGrafter"/>
</dbReference>
<dbReference type="PANTHER" id="PTHR48111:SF22">
    <property type="entry name" value="REGULATOR OF RPOS"/>
    <property type="match status" value="1"/>
</dbReference>
<dbReference type="SUPFAM" id="SSF52172">
    <property type="entry name" value="CheY-like"/>
    <property type="match status" value="1"/>
</dbReference>
<dbReference type="Pfam" id="PF00486">
    <property type="entry name" value="Trans_reg_C"/>
    <property type="match status" value="1"/>
</dbReference>
<dbReference type="InterPro" id="IPR016032">
    <property type="entry name" value="Sig_transdc_resp-reg_C-effctor"/>
</dbReference>
<accession>A0A0F3GRP8</accession>
<comment type="caution">
    <text evidence="10">The sequence shown here is derived from an EMBL/GenBank/DDBJ whole genome shotgun (WGS) entry which is preliminary data.</text>
</comment>
<evidence type="ECO:0000256" key="5">
    <source>
        <dbReference type="ARBA" id="ARBA00023163"/>
    </source>
</evidence>
<evidence type="ECO:0000313" key="10">
    <source>
        <dbReference type="EMBL" id="KJU83373.1"/>
    </source>
</evidence>
<keyword evidence="4 7" id="KW-0238">DNA-binding</keyword>
<dbReference type="InterPro" id="IPR039420">
    <property type="entry name" value="WalR-like"/>
</dbReference>
<dbReference type="PROSITE" id="PS50110">
    <property type="entry name" value="RESPONSE_REGULATORY"/>
    <property type="match status" value="1"/>
</dbReference>
<dbReference type="Pfam" id="PF00072">
    <property type="entry name" value="Response_reg"/>
    <property type="match status" value="1"/>
</dbReference>
<evidence type="ECO:0000259" key="8">
    <source>
        <dbReference type="PROSITE" id="PS50110"/>
    </source>
</evidence>
<feature type="domain" description="Response regulatory" evidence="8">
    <location>
        <begin position="2"/>
        <end position="116"/>
    </location>
</feature>
<reference evidence="10 11" key="1">
    <citation type="submission" date="2015-02" db="EMBL/GenBank/DDBJ databases">
        <title>Single-cell genomics of uncultivated deep-branching MTB reveals a conserved set of magnetosome genes.</title>
        <authorList>
            <person name="Kolinko S."/>
            <person name="Richter M."/>
            <person name="Glockner F.O."/>
            <person name="Brachmann A."/>
            <person name="Schuler D."/>
        </authorList>
    </citation>
    <scope>NUCLEOTIDE SEQUENCE [LARGE SCALE GENOMIC DNA]</scope>
    <source>
        <strain evidence="10">TM-1</strain>
    </source>
</reference>
<dbReference type="CDD" id="cd00383">
    <property type="entry name" value="trans_reg_C"/>
    <property type="match status" value="1"/>
</dbReference>
<protein>
    <submittedName>
        <fullName evidence="10">Winged helix family two component transcriptional regulator</fullName>
    </submittedName>
</protein>
<dbReference type="GO" id="GO:0000976">
    <property type="term" value="F:transcription cis-regulatory region binding"/>
    <property type="evidence" value="ECO:0007669"/>
    <property type="project" value="TreeGrafter"/>
</dbReference>
<dbReference type="InterPro" id="IPR001789">
    <property type="entry name" value="Sig_transdc_resp-reg_receiver"/>
</dbReference>
<dbReference type="SMART" id="SM00862">
    <property type="entry name" value="Trans_reg_C"/>
    <property type="match status" value="1"/>
</dbReference>
<feature type="domain" description="OmpR/PhoB-type" evidence="9">
    <location>
        <begin position="122"/>
        <end position="214"/>
    </location>
</feature>
<dbReference type="SUPFAM" id="SSF46894">
    <property type="entry name" value="C-terminal effector domain of the bipartite response regulators"/>
    <property type="match status" value="1"/>
</dbReference>
<dbReference type="Proteomes" id="UP000033423">
    <property type="component" value="Unassembled WGS sequence"/>
</dbReference>
<dbReference type="GO" id="GO:0032993">
    <property type="term" value="C:protein-DNA complex"/>
    <property type="evidence" value="ECO:0007669"/>
    <property type="project" value="TreeGrafter"/>
</dbReference>
<proteinExistence type="predicted"/>
<gene>
    <name evidence="10" type="ORF">MBAV_004429</name>
</gene>
<evidence type="ECO:0000313" key="11">
    <source>
        <dbReference type="Proteomes" id="UP000033423"/>
    </source>
</evidence>
<keyword evidence="3" id="KW-0805">Transcription regulation</keyword>
<dbReference type="InterPro" id="IPR001867">
    <property type="entry name" value="OmpR/PhoB-type_DNA-bd"/>
</dbReference>